<feature type="region of interest" description="Disordered" evidence="1">
    <location>
        <begin position="1"/>
        <end position="25"/>
    </location>
</feature>
<feature type="compositionally biased region" description="Basic and acidic residues" evidence="1">
    <location>
        <begin position="244"/>
        <end position="256"/>
    </location>
</feature>
<dbReference type="OrthoDB" id="2399148at2759"/>
<feature type="compositionally biased region" description="Basic residues" evidence="1">
    <location>
        <begin position="266"/>
        <end position="278"/>
    </location>
</feature>
<proteinExistence type="predicted"/>
<feature type="compositionally biased region" description="Polar residues" evidence="1">
    <location>
        <begin position="46"/>
        <end position="88"/>
    </location>
</feature>
<protein>
    <submittedName>
        <fullName evidence="2">Uncharacterized protein</fullName>
    </submittedName>
</protein>
<gene>
    <name evidence="2" type="ORF">BGZ65_006321</name>
</gene>
<feature type="region of interest" description="Disordered" evidence="1">
    <location>
        <begin position="225"/>
        <end position="278"/>
    </location>
</feature>
<evidence type="ECO:0000313" key="2">
    <source>
        <dbReference type="EMBL" id="KAF9998149.1"/>
    </source>
</evidence>
<feature type="compositionally biased region" description="Polar residues" evidence="1">
    <location>
        <begin position="1"/>
        <end position="24"/>
    </location>
</feature>
<evidence type="ECO:0000256" key="1">
    <source>
        <dbReference type="SAM" id="MobiDB-lite"/>
    </source>
</evidence>
<comment type="caution">
    <text evidence="2">The sequence shown here is derived from an EMBL/GenBank/DDBJ whole genome shotgun (WGS) entry which is preliminary data.</text>
</comment>
<evidence type="ECO:0000313" key="3">
    <source>
        <dbReference type="Proteomes" id="UP000749646"/>
    </source>
</evidence>
<sequence>NTASDLTQKTVKTMDDISNQTQANWEDIKRKGEDLTEAYKQAGKEQVNNMVDRSVNDILNDTSTNSSSTRPQNKFQDTTTNQSVPENPSSSRWSWWKRSDGIAPKAEVENKIQMTFDEPINDDDPAADTAADVSTSERVRRPSTSMMTSMTSTDSDTMTTTEDPLLKQRGGSTKPRKILVDKAVASAAVKGHDDIINRNPLNTKNIEDTARKVHDNVVDAALPKHRQSRHEKHEIEISRQAAQSDHRDGRFVVRESEDPDTLPQRVQRKSIKKDIHHG</sequence>
<feature type="non-terminal residue" evidence="2">
    <location>
        <position position="1"/>
    </location>
</feature>
<accession>A0A9P6MG27</accession>
<organism evidence="2 3">
    <name type="scientific">Modicella reniformis</name>
    <dbReference type="NCBI Taxonomy" id="1440133"/>
    <lineage>
        <taxon>Eukaryota</taxon>
        <taxon>Fungi</taxon>
        <taxon>Fungi incertae sedis</taxon>
        <taxon>Mucoromycota</taxon>
        <taxon>Mortierellomycotina</taxon>
        <taxon>Mortierellomycetes</taxon>
        <taxon>Mortierellales</taxon>
        <taxon>Mortierellaceae</taxon>
        <taxon>Modicella</taxon>
    </lineage>
</organism>
<feature type="non-terminal residue" evidence="2">
    <location>
        <position position="278"/>
    </location>
</feature>
<dbReference type="Proteomes" id="UP000749646">
    <property type="component" value="Unassembled WGS sequence"/>
</dbReference>
<dbReference type="EMBL" id="JAAAHW010000900">
    <property type="protein sequence ID" value="KAF9998149.1"/>
    <property type="molecule type" value="Genomic_DNA"/>
</dbReference>
<feature type="region of interest" description="Disordered" evidence="1">
    <location>
        <begin position="41"/>
        <end position="98"/>
    </location>
</feature>
<feature type="region of interest" description="Disordered" evidence="1">
    <location>
        <begin position="116"/>
        <end position="173"/>
    </location>
</feature>
<feature type="compositionally biased region" description="Low complexity" evidence="1">
    <location>
        <begin position="143"/>
        <end position="161"/>
    </location>
</feature>
<dbReference type="AlphaFoldDB" id="A0A9P6MG27"/>
<name>A0A9P6MG27_9FUNG</name>
<keyword evidence="3" id="KW-1185">Reference proteome</keyword>
<reference evidence="2" key="1">
    <citation type="journal article" date="2020" name="Fungal Divers.">
        <title>Resolving the Mortierellaceae phylogeny through synthesis of multi-gene phylogenetics and phylogenomics.</title>
        <authorList>
            <person name="Vandepol N."/>
            <person name="Liber J."/>
            <person name="Desiro A."/>
            <person name="Na H."/>
            <person name="Kennedy M."/>
            <person name="Barry K."/>
            <person name="Grigoriev I.V."/>
            <person name="Miller A.N."/>
            <person name="O'Donnell K."/>
            <person name="Stajich J.E."/>
            <person name="Bonito G."/>
        </authorList>
    </citation>
    <scope>NUCLEOTIDE SEQUENCE</scope>
    <source>
        <strain evidence="2">MES-2147</strain>
    </source>
</reference>